<reference evidence="1 2" key="1">
    <citation type="submission" date="2023-03" db="EMBL/GenBank/DDBJ databases">
        <title>Genome insight into feeding habits of ladybird beetles.</title>
        <authorList>
            <person name="Li H.-S."/>
            <person name="Huang Y.-H."/>
            <person name="Pang H."/>
        </authorList>
    </citation>
    <scope>NUCLEOTIDE SEQUENCE [LARGE SCALE GENOMIC DNA]</scope>
    <source>
        <strain evidence="1">SYSU_2023b</strain>
        <tissue evidence="1">Whole body</tissue>
    </source>
</reference>
<proteinExistence type="predicted"/>
<evidence type="ECO:0000313" key="1">
    <source>
        <dbReference type="EMBL" id="KAK9872731.1"/>
    </source>
</evidence>
<dbReference type="Proteomes" id="UP001431783">
    <property type="component" value="Unassembled WGS sequence"/>
</dbReference>
<organism evidence="1 2">
    <name type="scientific">Henosepilachna vigintioctopunctata</name>
    <dbReference type="NCBI Taxonomy" id="420089"/>
    <lineage>
        <taxon>Eukaryota</taxon>
        <taxon>Metazoa</taxon>
        <taxon>Ecdysozoa</taxon>
        <taxon>Arthropoda</taxon>
        <taxon>Hexapoda</taxon>
        <taxon>Insecta</taxon>
        <taxon>Pterygota</taxon>
        <taxon>Neoptera</taxon>
        <taxon>Endopterygota</taxon>
        <taxon>Coleoptera</taxon>
        <taxon>Polyphaga</taxon>
        <taxon>Cucujiformia</taxon>
        <taxon>Coccinelloidea</taxon>
        <taxon>Coccinellidae</taxon>
        <taxon>Epilachninae</taxon>
        <taxon>Epilachnini</taxon>
        <taxon>Henosepilachna</taxon>
    </lineage>
</organism>
<dbReference type="EMBL" id="JARQZJ010000013">
    <property type="protein sequence ID" value="KAK9872731.1"/>
    <property type="molecule type" value="Genomic_DNA"/>
</dbReference>
<dbReference type="AlphaFoldDB" id="A0AAW1TYD0"/>
<sequence length="212" mass="24572">MIGFAADGANTMFGSNHSLSTLFANEIPHLFMMKCICHSFHLCASYACKTLPRGVEDFARDVYNYIQNSPKRLEQLPALKLYFQDAVLNDRLLAAQTIHVKAMDPSTELYLNFLDYVLPYFHDINEEMQSESPKLYLLYERIFITYKTILECFIKPELLQPTEGEKNSSKDFDLDLENKILNLDYENKQNHVPIEEIYLGCYFPVIETRLSG</sequence>
<accession>A0AAW1TYD0</accession>
<dbReference type="PANTHER" id="PTHR37162:SF1">
    <property type="entry name" value="BED-TYPE DOMAIN-CONTAINING PROTEIN"/>
    <property type="match status" value="1"/>
</dbReference>
<protein>
    <submittedName>
        <fullName evidence="1">Uncharacterized protein</fullName>
    </submittedName>
</protein>
<comment type="caution">
    <text evidence="1">The sequence shown here is derived from an EMBL/GenBank/DDBJ whole genome shotgun (WGS) entry which is preliminary data.</text>
</comment>
<gene>
    <name evidence="1" type="ORF">WA026_019512</name>
</gene>
<keyword evidence="2" id="KW-1185">Reference proteome</keyword>
<evidence type="ECO:0000313" key="2">
    <source>
        <dbReference type="Proteomes" id="UP001431783"/>
    </source>
</evidence>
<dbReference type="PANTHER" id="PTHR37162">
    <property type="entry name" value="HAT FAMILY DIMERISATION DOMAINCONTAINING PROTEIN-RELATED"/>
    <property type="match status" value="1"/>
</dbReference>
<name>A0AAW1TYD0_9CUCU</name>